<protein>
    <submittedName>
        <fullName evidence="7">ABC transporter G family member 23</fullName>
    </submittedName>
</protein>
<dbReference type="Pfam" id="PF00005">
    <property type="entry name" value="ABC_tran"/>
    <property type="match status" value="1"/>
</dbReference>
<dbReference type="Gene3D" id="3.40.50.300">
    <property type="entry name" value="P-loop containing nucleotide triphosphate hydrolases"/>
    <property type="match status" value="1"/>
</dbReference>
<evidence type="ECO:0000259" key="6">
    <source>
        <dbReference type="PROSITE" id="PS50893"/>
    </source>
</evidence>
<dbReference type="Proteomes" id="UP000070412">
    <property type="component" value="Unassembled WGS sequence"/>
</dbReference>
<dbReference type="InterPro" id="IPR027417">
    <property type="entry name" value="P-loop_NTPase"/>
</dbReference>
<feature type="transmembrane region" description="Helical" evidence="5">
    <location>
        <begin position="695"/>
        <end position="718"/>
    </location>
</feature>
<sequence length="1020" mass="117755">MDKLVDRDLEFSSVSSVSTSMFSEPRIIDLFDSTRMEEKISNHHIKSWSFDHHETNDHNYYNFKTFHNNLNEEENDQTVNEENSSEQDDEERMKSLEALRFALHHAPFCKNMHTLMSVPNAESYEMIGIPTKCAIRIEQLFYKSILDNINIDVPKGKIYGLLGTANNGKSILLQCILGRQKPSSGSIEVFEQKPIISPLSAICVGFMPKSISLHYELTIEQTLNYYGRIYQLPTSTIAERIKLLDSMFDDVHTKDFHIPPSTLVKDLDSGNQWRLSLMIAMIHSPPLLLLDEPTENVDPLVRNSVWLFLEKLCSDEGMIVIEEKIFQILINNCVDSPGLTVMFTTKHPEELCYAYKAGLMRDGHVYVEDRPEELLQTYRCSTYIKMYDKFYMSSAPRRYRPSLVPYLAAMTMAAPTQLSFQTSVHSCQTEQEEKNYDFRTENSEDSRESIDLQERLPLPMAQWPIAERRRTAYISHSLNIDSNRLLSLILKNIHIFRAHYIRLILFYFIFPMLQILLVCYVFSRSTIKNIPVTIHSDPNRNESQRLNKLIEFTVNRSTFSPKTIETYSEESVLNGKSWAIITPWLIEHSIELSSSQDFDQTNRSDCQRWLSYSQKNYLPLFALKLYTDNSNYFIYQYMTYTLISSMAQLLTDTDHLNQVFPKQCSELTHFTLKDQLQLSIKEILFGSKEIRFLEFLLPGFLVIVMFSHSLILSSYLFIREELDGLQKRCLIAGSTCIEILISHLISEAILLCIQEILLLIIARLYGIKLQSFFFLWSLIFMQGLIGIVTGLFIGVTCSSPISALLVVAAILVPGFILSGVVWPIESMNIVLYYISTISPLTLPIQAIRFIIARGSRFRLLTVLTGYSVSFFYTSFLSVLTLGYHNRNYTNCYALEVKGDPNVQKRLDSKIGMLGPESSLTSSVIEYSFHFRIALYLGIPFKQWLWCVIGILIGEIIISWIILSILIERALLLHKFKQDAQRRLARKQPALVIPEQNRFRFDRIKQSIDQSLKFHSAKLIH</sequence>
<proteinExistence type="predicted"/>
<evidence type="ECO:0000313" key="8">
    <source>
        <dbReference type="EnsemblMetazoa" id="KAF7494161.1"/>
    </source>
</evidence>
<feature type="transmembrane region" description="Helical" evidence="5">
    <location>
        <begin position="942"/>
        <end position="966"/>
    </location>
</feature>
<evidence type="ECO:0000256" key="5">
    <source>
        <dbReference type="SAM" id="Phobius"/>
    </source>
</evidence>
<reference evidence="8" key="3">
    <citation type="submission" date="2022-06" db="UniProtKB">
        <authorList>
            <consortium name="EnsemblMetazoa"/>
        </authorList>
    </citation>
    <scope>IDENTIFICATION</scope>
</reference>
<dbReference type="AlphaFoldDB" id="A0A834VER5"/>
<feature type="transmembrane region" description="Helical" evidence="5">
    <location>
        <begin position="863"/>
        <end position="883"/>
    </location>
</feature>
<evidence type="ECO:0000313" key="7">
    <source>
        <dbReference type="EMBL" id="KAF7494161.1"/>
    </source>
</evidence>
<keyword evidence="3 5" id="KW-1133">Transmembrane helix</keyword>
<evidence type="ECO:0000256" key="1">
    <source>
        <dbReference type="ARBA" id="ARBA00004141"/>
    </source>
</evidence>
<organism evidence="7">
    <name type="scientific">Sarcoptes scabiei</name>
    <name type="common">Itch mite</name>
    <name type="synonym">Acarus scabiei</name>
    <dbReference type="NCBI Taxonomy" id="52283"/>
    <lineage>
        <taxon>Eukaryota</taxon>
        <taxon>Metazoa</taxon>
        <taxon>Ecdysozoa</taxon>
        <taxon>Arthropoda</taxon>
        <taxon>Chelicerata</taxon>
        <taxon>Arachnida</taxon>
        <taxon>Acari</taxon>
        <taxon>Acariformes</taxon>
        <taxon>Sarcoptiformes</taxon>
        <taxon>Astigmata</taxon>
        <taxon>Psoroptidia</taxon>
        <taxon>Sarcoptoidea</taxon>
        <taxon>Sarcoptidae</taxon>
        <taxon>Sarcoptinae</taxon>
        <taxon>Sarcoptes</taxon>
    </lineage>
</organism>
<evidence type="ECO:0000256" key="4">
    <source>
        <dbReference type="ARBA" id="ARBA00023136"/>
    </source>
</evidence>
<feature type="transmembrane region" description="Helical" evidence="5">
    <location>
        <begin position="773"/>
        <end position="795"/>
    </location>
</feature>
<feature type="transmembrane region" description="Helical" evidence="5">
    <location>
        <begin position="500"/>
        <end position="522"/>
    </location>
</feature>
<dbReference type="SUPFAM" id="SSF52540">
    <property type="entry name" value="P-loop containing nucleoside triphosphate hydrolases"/>
    <property type="match status" value="1"/>
</dbReference>
<dbReference type="OrthoDB" id="6593433at2759"/>
<dbReference type="GO" id="GO:0016887">
    <property type="term" value="F:ATP hydrolysis activity"/>
    <property type="evidence" value="ECO:0007669"/>
    <property type="project" value="InterPro"/>
</dbReference>
<dbReference type="PANTHER" id="PTHR43038">
    <property type="entry name" value="ATP-BINDING CASSETTE, SUB-FAMILY H, MEMBER 1"/>
    <property type="match status" value="1"/>
</dbReference>
<reference evidence="9" key="1">
    <citation type="journal article" date="2020" name="PLoS Negl. Trop. Dis.">
        <title>High-quality nuclear genome for Sarcoptes scabiei-A critical resource for a neglected parasite.</title>
        <authorList>
            <person name="Korhonen P.K."/>
            <person name="Gasser R.B."/>
            <person name="Ma G."/>
            <person name="Wang T."/>
            <person name="Stroehlein A.J."/>
            <person name="Young N.D."/>
            <person name="Ang C.S."/>
            <person name="Fernando D.D."/>
            <person name="Lu H.C."/>
            <person name="Taylor S."/>
            <person name="Reynolds S.L."/>
            <person name="Mofiz E."/>
            <person name="Najaraj S.H."/>
            <person name="Gowda H."/>
            <person name="Madugundu A."/>
            <person name="Renuse S."/>
            <person name="Holt D."/>
            <person name="Pandey A."/>
            <person name="Papenfuss A.T."/>
            <person name="Fischer K."/>
        </authorList>
    </citation>
    <scope>NUCLEOTIDE SEQUENCE [LARGE SCALE GENOMIC DNA]</scope>
</reference>
<comment type="subcellular location">
    <subcellularLocation>
        <location evidence="1">Membrane</location>
        <topology evidence="1">Multi-pass membrane protein</topology>
    </subcellularLocation>
</comment>
<dbReference type="GO" id="GO:0016020">
    <property type="term" value="C:membrane"/>
    <property type="evidence" value="ECO:0007669"/>
    <property type="project" value="UniProtKB-SubCell"/>
</dbReference>
<dbReference type="InterPro" id="IPR013525">
    <property type="entry name" value="ABC2_TM"/>
</dbReference>
<dbReference type="PROSITE" id="PS50893">
    <property type="entry name" value="ABC_TRANSPORTER_2"/>
    <property type="match status" value="1"/>
</dbReference>
<keyword evidence="4 5" id="KW-0472">Membrane</keyword>
<gene>
    <name evidence="7" type="primary">SSS_495g</name>
    <name evidence="7" type="ORF">SSS_495</name>
</gene>
<evidence type="ECO:0000256" key="2">
    <source>
        <dbReference type="ARBA" id="ARBA00022692"/>
    </source>
</evidence>
<evidence type="ECO:0000313" key="9">
    <source>
        <dbReference type="Proteomes" id="UP000070412"/>
    </source>
</evidence>
<dbReference type="GO" id="GO:0140359">
    <property type="term" value="F:ABC-type transporter activity"/>
    <property type="evidence" value="ECO:0007669"/>
    <property type="project" value="InterPro"/>
</dbReference>
<reference evidence="7" key="2">
    <citation type="submission" date="2020-01" db="EMBL/GenBank/DDBJ databases">
        <authorList>
            <person name="Korhonen P.K.K."/>
            <person name="Guangxu M.G."/>
            <person name="Wang T.W."/>
            <person name="Stroehlein A.J.S."/>
            <person name="Young N.D."/>
            <person name="Ang C.-S.A."/>
            <person name="Fernando D.W.F."/>
            <person name="Lu H.L."/>
            <person name="Taylor S.T."/>
            <person name="Ehtesham M.E.M."/>
            <person name="Najaraj S.H.N."/>
            <person name="Harsha G.H.G."/>
            <person name="Madugundu A.M."/>
            <person name="Renuse S.R."/>
            <person name="Holt D.H."/>
            <person name="Pandey A.P."/>
            <person name="Papenfuss A.P."/>
            <person name="Gasser R.B.G."/>
            <person name="Fischer K.F."/>
        </authorList>
    </citation>
    <scope>NUCLEOTIDE SEQUENCE</scope>
    <source>
        <strain evidence="7">SSS_KF_BRIS2020</strain>
    </source>
</reference>
<keyword evidence="9" id="KW-1185">Reference proteome</keyword>
<evidence type="ECO:0000256" key="3">
    <source>
        <dbReference type="ARBA" id="ARBA00022989"/>
    </source>
</evidence>
<accession>A0A834VER5</accession>
<name>A0A834VER5_SARSC</name>
<feature type="transmembrane region" description="Helical" evidence="5">
    <location>
        <begin position="739"/>
        <end position="761"/>
    </location>
</feature>
<dbReference type="EMBL" id="WVUK01000054">
    <property type="protein sequence ID" value="KAF7494161.1"/>
    <property type="molecule type" value="Genomic_DNA"/>
</dbReference>
<feature type="transmembrane region" description="Helical" evidence="5">
    <location>
        <begin position="830"/>
        <end position="851"/>
    </location>
</feature>
<feature type="transmembrane region" description="Helical" evidence="5">
    <location>
        <begin position="802"/>
        <end position="824"/>
    </location>
</feature>
<dbReference type="PANTHER" id="PTHR43038:SF3">
    <property type="entry name" value="ABC TRANSPORTER G FAMILY MEMBER 20 ISOFORM X1"/>
    <property type="match status" value="1"/>
</dbReference>
<dbReference type="Pfam" id="PF01061">
    <property type="entry name" value="ABC2_membrane"/>
    <property type="match status" value="1"/>
</dbReference>
<dbReference type="GO" id="GO:0005524">
    <property type="term" value="F:ATP binding"/>
    <property type="evidence" value="ECO:0007669"/>
    <property type="project" value="InterPro"/>
</dbReference>
<keyword evidence="2 5" id="KW-0812">Transmembrane</keyword>
<feature type="domain" description="ABC transporter" evidence="6">
    <location>
        <begin position="129"/>
        <end position="387"/>
    </location>
</feature>
<dbReference type="EnsemblMetazoa" id="SSS_495s_mrna">
    <property type="protein sequence ID" value="KAF7494161.1"/>
    <property type="gene ID" value="SSS_495"/>
</dbReference>
<dbReference type="InterPro" id="IPR003439">
    <property type="entry name" value="ABC_transporter-like_ATP-bd"/>
</dbReference>